<organism evidence="3 4">
    <name type="scientific">Flavobacterium alkalisoli</name>
    <dbReference type="NCBI Taxonomy" id="2602769"/>
    <lineage>
        <taxon>Bacteria</taxon>
        <taxon>Pseudomonadati</taxon>
        <taxon>Bacteroidota</taxon>
        <taxon>Flavobacteriia</taxon>
        <taxon>Flavobacteriales</taxon>
        <taxon>Flavobacteriaceae</taxon>
        <taxon>Flavobacterium</taxon>
    </lineage>
</organism>
<evidence type="ECO:0000259" key="2">
    <source>
        <dbReference type="PROSITE" id="PS50110"/>
    </source>
</evidence>
<dbReference type="InterPro" id="IPR011006">
    <property type="entry name" value="CheY-like_superfamily"/>
</dbReference>
<dbReference type="GO" id="GO:0000160">
    <property type="term" value="P:phosphorelay signal transduction system"/>
    <property type="evidence" value="ECO:0007669"/>
    <property type="project" value="InterPro"/>
</dbReference>
<dbReference type="InterPro" id="IPR052893">
    <property type="entry name" value="TCS_response_regulator"/>
</dbReference>
<dbReference type="KEGG" id="fak:FUA48_09395"/>
<reference evidence="3 4" key="1">
    <citation type="submission" date="2019-08" db="EMBL/GenBank/DDBJ databases">
        <title>Flavobacterium alkalisoli sp. nov., isolated from rhizosphere soil of Suaeda salsa.</title>
        <authorList>
            <person name="Sun J.-Q."/>
            <person name="Xu L."/>
        </authorList>
    </citation>
    <scope>NUCLEOTIDE SEQUENCE [LARGE SCALE GENOMIC DNA]</scope>
    <source>
        <strain evidence="3 4">XS-5</strain>
    </source>
</reference>
<dbReference type="SUPFAM" id="SSF52172">
    <property type="entry name" value="CheY-like"/>
    <property type="match status" value="1"/>
</dbReference>
<evidence type="ECO:0000313" key="4">
    <source>
        <dbReference type="Proteomes" id="UP000321222"/>
    </source>
</evidence>
<keyword evidence="4" id="KW-1185">Reference proteome</keyword>
<sequence length="137" mass="15640">MWFVTKKISTLLLVDDDQDDRFLFKEALAEADNSVIFNEAANGADALEKLVSGKVLLPDLIFLDVNMPRMNGLDCLKHLKENVRFKDVSVVMYSTSASDDYQKECFNHGAKLFIEKPSDFWQLCDKLKNVLKTAFQL</sequence>
<name>A0A5B9FU55_9FLAO</name>
<dbReference type="Proteomes" id="UP000321222">
    <property type="component" value="Chromosome"/>
</dbReference>
<dbReference type="Gene3D" id="3.40.50.2300">
    <property type="match status" value="1"/>
</dbReference>
<dbReference type="SMART" id="SM00448">
    <property type="entry name" value="REC"/>
    <property type="match status" value="1"/>
</dbReference>
<evidence type="ECO:0000313" key="3">
    <source>
        <dbReference type="EMBL" id="QEE49791.1"/>
    </source>
</evidence>
<protein>
    <submittedName>
        <fullName evidence="3">Response regulator</fullName>
    </submittedName>
</protein>
<proteinExistence type="predicted"/>
<dbReference type="Pfam" id="PF00072">
    <property type="entry name" value="Response_reg"/>
    <property type="match status" value="1"/>
</dbReference>
<dbReference type="InterPro" id="IPR001789">
    <property type="entry name" value="Sig_transdc_resp-reg_receiver"/>
</dbReference>
<evidence type="ECO:0000256" key="1">
    <source>
        <dbReference type="PROSITE-ProRule" id="PRU00169"/>
    </source>
</evidence>
<feature type="domain" description="Response regulatory" evidence="2">
    <location>
        <begin position="10"/>
        <end position="131"/>
    </location>
</feature>
<dbReference type="PANTHER" id="PTHR44520:SF2">
    <property type="entry name" value="RESPONSE REGULATOR RCP1"/>
    <property type="match status" value="1"/>
</dbReference>
<feature type="modified residue" description="4-aspartylphosphate" evidence="1">
    <location>
        <position position="64"/>
    </location>
</feature>
<dbReference type="EMBL" id="CP042831">
    <property type="protein sequence ID" value="QEE49791.1"/>
    <property type="molecule type" value="Genomic_DNA"/>
</dbReference>
<dbReference type="OrthoDB" id="7631574at2"/>
<accession>A0A5B9FU55</accession>
<dbReference type="PANTHER" id="PTHR44520">
    <property type="entry name" value="RESPONSE REGULATOR RCP1-RELATED"/>
    <property type="match status" value="1"/>
</dbReference>
<keyword evidence="1" id="KW-0597">Phosphoprotein</keyword>
<dbReference type="AlphaFoldDB" id="A0A5B9FU55"/>
<gene>
    <name evidence="3" type="ORF">FUA48_09395</name>
</gene>
<dbReference type="PROSITE" id="PS50110">
    <property type="entry name" value="RESPONSE_REGULATORY"/>
    <property type="match status" value="1"/>
</dbReference>